<comment type="similarity">
    <text evidence="3">Belongs to the Nudix hydrolase family.</text>
</comment>
<dbReference type="EMBL" id="FNIZ01000004">
    <property type="protein sequence ID" value="SDO27596.1"/>
    <property type="molecule type" value="Genomic_DNA"/>
</dbReference>
<organism evidence="5 6">
    <name type="scientific">Halobacillus aidingensis</name>
    <dbReference type="NCBI Taxonomy" id="240303"/>
    <lineage>
        <taxon>Bacteria</taxon>
        <taxon>Bacillati</taxon>
        <taxon>Bacillota</taxon>
        <taxon>Bacilli</taxon>
        <taxon>Bacillales</taxon>
        <taxon>Bacillaceae</taxon>
        <taxon>Halobacillus</taxon>
    </lineage>
</organism>
<proteinExistence type="inferred from homology"/>
<dbReference type="Proteomes" id="UP000198860">
    <property type="component" value="Unassembled WGS sequence"/>
</dbReference>
<evidence type="ECO:0000313" key="5">
    <source>
        <dbReference type="EMBL" id="SDO27596.1"/>
    </source>
</evidence>
<dbReference type="InterPro" id="IPR020476">
    <property type="entry name" value="Nudix_hydrolase"/>
</dbReference>
<protein>
    <submittedName>
        <fullName evidence="5">ADP-ribose pyrophosphatase YjhB, NUDIX family</fullName>
    </submittedName>
</protein>
<dbReference type="PROSITE" id="PS51462">
    <property type="entry name" value="NUDIX"/>
    <property type="match status" value="1"/>
</dbReference>
<dbReference type="Gene3D" id="3.90.79.10">
    <property type="entry name" value="Nucleoside Triphosphate Pyrophosphohydrolase"/>
    <property type="match status" value="1"/>
</dbReference>
<dbReference type="PROSITE" id="PS00893">
    <property type="entry name" value="NUDIX_BOX"/>
    <property type="match status" value="1"/>
</dbReference>
<dbReference type="CDD" id="cd04677">
    <property type="entry name" value="NUDIX_Hydrolase"/>
    <property type="match status" value="1"/>
</dbReference>
<accession>A0A1H0I891</accession>
<evidence type="ECO:0000313" key="6">
    <source>
        <dbReference type="Proteomes" id="UP000198860"/>
    </source>
</evidence>
<keyword evidence="2 3" id="KW-0378">Hydrolase</keyword>
<dbReference type="InterPro" id="IPR000086">
    <property type="entry name" value="NUDIX_hydrolase_dom"/>
</dbReference>
<feature type="domain" description="Nudix hydrolase" evidence="4">
    <location>
        <begin position="17"/>
        <end position="148"/>
    </location>
</feature>
<dbReference type="PANTHER" id="PTHR43046">
    <property type="entry name" value="GDP-MANNOSE MANNOSYL HYDROLASE"/>
    <property type="match status" value="1"/>
</dbReference>
<dbReference type="Pfam" id="PF00293">
    <property type="entry name" value="NUDIX"/>
    <property type="match status" value="1"/>
</dbReference>
<dbReference type="OrthoDB" id="9787476at2"/>
<dbReference type="PANTHER" id="PTHR43046:SF2">
    <property type="entry name" value="8-OXO-DGTP DIPHOSPHATASE-RELATED"/>
    <property type="match status" value="1"/>
</dbReference>
<evidence type="ECO:0000256" key="2">
    <source>
        <dbReference type="ARBA" id="ARBA00022801"/>
    </source>
</evidence>
<dbReference type="GO" id="GO:0016787">
    <property type="term" value="F:hydrolase activity"/>
    <property type="evidence" value="ECO:0007669"/>
    <property type="project" value="UniProtKB-KW"/>
</dbReference>
<gene>
    <name evidence="5" type="ORF">SAMN05421677_1045</name>
</gene>
<dbReference type="AlphaFoldDB" id="A0A1H0I891"/>
<evidence type="ECO:0000256" key="3">
    <source>
        <dbReference type="RuleBase" id="RU003476"/>
    </source>
</evidence>
<dbReference type="SUPFAM" id="SSF55811">
    <property type="entry name" value="Nudix"/>
    <property type="match status" value="1"/>
</dbReference>
<dbReference type="InterPro" id="IPR015797">
    <property type="entry name" value="NUDIX_hydrolase-like_dom_sf"/>
</dbReference>
<dbReference type="PRINTS" id="PR00502">
    <property type="entry name" value="NUDIXFAMILY"/>
</dbReference>
<comment type="cofactor">
    <cofactor evidence="1">
        <name>Mg(2+)</name>
        <dbReference type="ChEBI" id="CHEBI:18420"/>
    </cofactor>
</comment>
<dbReference type="STRING" id="240303.SAMN05421677_1045"/>
<evidence type="ECO:0000256" key="1">
    <source>
        <dbReference type="ARBA" id="ARBA00001946"/>
    </source>
</evidence>
<evidence type="ECO:0000259" key="4">
    <source>
        <dbReference type="PROSITE" id="PS51462"/>
    </source>
</evidence>
<sequence length="156" mass="17641">MNDYIQTMRQMIGHETLLTVGCGAIIEDDHGRILLQKRADHGVWGIPGGLLEIGETFDSAVKREVKEETGLDMKSMDLYGIYSGESGFATYENGDRVFSVQIVFRSSSYEGKLTTNHESKRQAFFHAEEIHENLLNPHQAPFIRDWIKGVSIPVIR</sequence>
<dbReference type="InterPro" id="IPR020084">
    <property type="entry name" value="NUDIX_hydrolase_CS"/>
</dbReference>
<keyword evidence="6" id="KW-1185">Reference proteome</keyword>
<dbReference type="RefSeq" id="WP_089651432.1">
    <property type="nucleotide sequence ID" value="NZ_FNIZ01000004.1"/>
</dbReference>
<reference evidence="6" key="1">
    <citation type="submission" date="2016-10" db="EMBL/GenBank/DDBJ databases">
        <authorList>
            <person name="Varghese N."/>
            <person name="Submissions S."/>
        </authorList>
    </citation>
    <scope>NUCLEOTIDE SEQUENCE [LARGE SCALE GENOMIC DNA]</scope>
    <source>
        <strain evidence="6">CGMCC 1.3703</strain>
    </source>
</reference>
<name>A0A1H0I891_HALAD</name>